<feature type="transmembrane region" description="Helical" evidence="5">
    <location>
        <begin position="92"/>
        <end position="109"/>
    </location>
</feature>
<dbReference type="PROSITE" id="PS50850">
    <property type="entry name" value="MFS"/>
    <property type="match status" value="1"/>
</dbReference>
<feature type="transmembrane region" description="Helical" evidence="5">
    <location>
        <begin position="408"/>
        <end position="428"/>
    </location>
</feature>
<feature type="transmembrane region" description="Helical" evidence="5">
    <location>
        <begin position="247"/>
        <end position="270"/>
    </location>
</feature>
<feature type="transmembrane region" description="Helical" evidence="5">
    <location>
        <begin position="21"/>
        <end position="43"/>
    </location>
</feature>
<feature type="transmembrane region" description="Helical" evidence="5">
    <location>
        <begin position="375"/>
        <end position="396"/>
    </location>
</feature>
<feature type="transmembrane region" description="Helical" evidence="5">
    <location>
        <begin position="189"/>
        <end position="209"/>
    </location>
</feature>
<protein>
    <recommendedName>
        <fullName evidence="6">Major facilitator superfamily (MFS) profile domain-containing protein</fullName>
    </recommendedName>
</protein>
<feature type="transmembrane region" description="Helical" evidence="5">
    <location>
        <begin position="63"/>
        <end position="83"/>
    </location>
</feature>
<evidence type="ECO:0000256" key="1">
    <source>
        <dbReference type="ARBA" id="ARBA00004141"/>
    </source>
</evidence>
<evidence type="ECO:0000256" key="5">
    <source>
        <dbReference type="SAM" id="Phobius"/>
    </source>
</evidence>
<dbReference type="AlphaFoldDB" id="A0A9P6UZ54"/>
<keyword evidence="4 5" id="KW-0472">Membrane</keyword>
<keyword evidence="2 5" id="KW-0812">Transmembrane</keyword>
<evidence type="ECO:0000256" key="3">
    <source>
        <dbReference type="ARBA" id="ARBA00022989"/>
    </source>
</evidence>
<dbReference type="InterPro" id="IPR049680">
    <property type="entry name" value="FLVCR1-2_SLC49-like"/>
</dbReference>
<accession>A0A9P6UZ54</accession>
<proteinExistence type="predicted"/>
<feature type="transmembrane region" description="Helical" evidence="5">
    <location>
        <begin position="282"/>
        <end position="300"/>
    </location>
</feature>
<dbReference type="GO" id="GO:0022857">
    <property type="term" value="F:transmembrane transporter activity"/>
    <property type="evidence" value="ECO:0007669"/>
    <property type="project" value="InterPro"/>
</dbReference>
<evidence type="ECO:0000259" key="6">
    <source>
        <dbReference type="PROSITE" id="PS50850"/>
    </source>
</evidence>
<dbReference type="Proteomes" id="UP000738325">
    <property type="component" value="Unassembled WGS sequence"/>
</dbReference>
<organism evidence="7 8">
    <name type="scientific">Dissophora globulifera</name>
    <dbReference type="NCBI Taxonomy" id="979702"/>
    <lineage>
        <taxon>Eukaryota</taxon>
        <taxon>Fungi</taxon>
        <taxon>Fungi incertae sedis</taxon>
        <taxon>Mucoromycota</taxon>
        <taxon>Mortierellomycotina</taxon>
        <taxon>Mortierellomycetes</taxon>
        <taxon>Mortierellales</taxon>
        <taxon>Mortierellaceae</taxon>
        <taxon>Dissophora</taxon>
    </lineage>
</organism>
<gene>
    <name evidence="7" type="ORF">BGZ99_009048</name>
</gene>
<feature type="transmembrane region" description="Helical" evidence="5">
    <location>
        <begin position="162"/>
        <end position="183"/>
    </location>
</feature>
<evidence type="ECO:0000313" key="7">
    <source>
        <dbReference type="EMBL" id="KAG0326749.1"/>
    </source>
</evidence>
<feature type="transmembrane region" description="Helical" evidence="5">
    <location>
        <begin position="337"/>
        <end position="363"/>
    </location>
</feature>
<sequence length="476" mass="51547">MTDSAVLMHSEAGHTYVTYKARYIGLFAIVLLNIATGFVWLTYSSVSTAAQGYLNCSSTVVNATSILYFLAYLVMGPVSGWMFEKHGIKKSLLFGAGIQIIGTLLRYFSNFIESTPESPGGRIALTLVGQIVGASAQPFFLNVPPKYAAVWFSENGRTTATMIGSVSNAFAAALAQLIVPIITTDKDSMSTSVLVCVGLAVVSTIPVIFMSERPPTPPSPSAAEALRETKEEPFWISLKKVGSNKQFLILMFSFGTFVGFFNAFSSLISQFTAPFGYDATEAGYFGAAMIVAGLVGAGISGPVIDRNKQFKLLLKSMVPLATLFYIIFVFVVRKDFFIGIIVASALLGFFSFSLLPVVLELGVECTYPVTPASSTSLLWGSGQFFAIIFLLILGALQDDKKAAETGVNPPLIFIAVWCVLATAPVYLYKSPYLRLEAEARMRANESHSFAGKQEYPMEEFSFGDQAEYGADKKYIA</sequence>
<comment type="caution">
    <text evidence="7">The sequence shown here is derived from an EMBL/GenBank/DDBJ whole genome shotgun (WGS) entry which is preliminary data.</text>
</comment>
<dbReference type="InterPro" id="IPR011701">
    <property type="entry name" value="MFS"/>
</dbReference>
<reference evidence="7" key="1">
    <citation type="journal article" date="2020" name="Fungal Divers.">
        <title>Resolving the Mortierellaceae phylogeny through synthesis of multi-gene phylogenetics and phylogenomics.</title>
        <authorList>
            <person name="Vandepol N."/>
            <person name="Liber J."/>
            <person name="Desiro A."/>
            <person name="Na H."/>
            <person name="Kennedy M."/>
            <person name="Barry K."/>
            <person name="Grigoriev I.V."/>
            <person name="Miller A.N."/>
            <person name="O'Donnell K."/>
            <person name="Stajich J.E."/>
            <person name="Bonito G."/>
        </authorList>
    </citation>
    <scope>NUCLEOTIDE SEQUENCE</scope>
    <source>
        <strain evidence="7">REB-010B</strain>
    </source>
</reference>
<dbReference type="EMBL" id="JAAAIP010000074">
    <property type="protein sequence ID" value="KAG0326749.1"/>
    <property type="molecule type" value="Genomic_DNA"/>
</dbReference>
<dbReference type="PANTHER" id="PTHR10924">
    <property type="entry name" value="MAJOR FACILITATOR SUPERFAMILY PROTEIN-RELATED"/>
    <property type="match status" value="1"/>
</dbReference>
<dbReference type="InterPro" id="IPR020846">
    <property type="entry name" value="MFS_dom"/>
</dbReference>
<feature type="domain" description="Major facilitator superfamily (MFS) profile" evidence="6">
    <location>
        <begin position="21"/>
        <end position="433"/>
    </location>
</feature>
<dbReference type="InterPro" id="IPR036259">
    <property type="entry name" value="MFS_trans_sf"/>
</dbReference>
<evidence type="ECO:0000256" key="4">
    <source>
        <dbReference type="ARBA" id="ARBA00023136"/>
    </source>
</evidence>
<dbReference type="PANTHER" id="PTHR10924:SF6">
    <property type="entry name" value="SOLUTE CARRIER FAMILY 49 MEMBER A3"/>
    <property type="match status" value="1"/>
</dbReference>
<evidence type="ECO:0000256" key="2">
    <source>
        <dbReference type="ARBA" id="ARBA00022692"/>
    </source>
</evidence>
<dbReference type="GO" id="GO:0016020">
    <property type="term" value="C:membrane"/>
    <property type="evidence" value="ECO:0007669"/>
    <property type="project" value="UniProtKB-SubCell"/>
</dbReference>
<name>A0A9P6UZ54_9FUNG</name>
<evidence type="ECO:0000313" key="8">
    <source>
        <dbReference type="Proteomes" id="UP000738325"/>
    </source>
</evidence>
<dbReference type="Gene3D" id="1.20.1250.20">
    <property type="entry name" value="MFS general substrate transporter like domains"/>
    <property type="match status" value="2"/>
</dbReference>
<comment type="subcellular location">
    <subcellularLocation>
        <location evidence="1">Membrane</location>
        <topology evidence="1">Multi-pass membrane protein</topology>
    </subcellularLocation>
</comment>
<keyword evidence="8" id="KW-1185">Reference proteome</keyword>
<feature type="transmembrane region" description="Helical" evidence="5">
    <location>
        <begin position="312"/>
        <end position="331"/>
    </location>
</feature>
<dbReference type="SUPFAM" id="SSF103473">
    <property type="entry name" value="MFS general substrate transporter"/>
    <property type="match status" value="1"/>
</dbReference>
<keyword evidence="3 5" id="KW-1133">Transmembrane helix</keyword>
<dbReference type="Pfam" id="PF07690">
    <property type="entry name" value="MFS_1"/>
    <property type="match status" value="1"/>
</dbReference>
<dbReference type="OrthoDB" id="422206at2759"/>